<feature type="compositionally biased region" description="Acidic residues" evidence="1">
    <location>
        <begin position="110"/>
        <end position="121"/>
    </location>
</feature>
<name>A0A8S9JES2_BRACR</name>
<sequence length="208" mass="23029">MAEWLHDGVVTGSDPNVALGKDDRILDVGRHSTGWKALGLDLTKNAKSRSSLTRHVALPDHGVGLDSQSCSCFIGGWPVGLSSPTPWDENLKVKGVRSQTQTQSERGETDSEEFDSGMDWTNGEEQDFVGKRLHQIKQDDNSVIIPVMRYEDNCGGLEEDIQETVVDSVKIYGDEWRMSYKGVGRVDGELGKATSQLDQLVYEFIQLV</sequence>
<organism evidence="2 3">
    <name type="scientific">Brassica cretica</name>
    <name type="common">Mustard</name>
    <dbReference type="NCBI Taxonomy" id="69181"/>
    <lineage>
        <taxon>Eukaryota</taxon>
        <taxon>Viridiplantae</taxon>
        <taxon>Streptophyta</taxon>
        <taxon>Embryophyta</taxon>
        <taxon>Tracheophyta</taxon>
        <taxon>Spermatophyta</taxon>
        <taxon>Magnoliopsida</taxon>
        <taxon>eudicotyledons</taxon>
        <taxon>Gunneridae</taxon>
        <taxon>Pentapetalae</taxon>
        <taxon>rosids</taxon>
        <taxon>malvids</taxon>
        <taxon>Brassicales</taxon>
        <taxon>Brassicaceae</taxon>
        <taxon>Brassiceae</taxon>
        <taxon>Brassica</taxon>
    </lineage>
</organism>
<protein>
    <submittedName>
        <fullName evidence="2">Uncharacterized protein</fullName>
    </submittedName>
</protein>
<dbReference type="AlphaFoldDB" id="A0A8S9JES2"/>
<accession>A0A8S9JES2</accession>
<dbReference type="Proteomes" id="UP000712281">
    <property type="component" value="Unassembled WGS sequence"/>
</dbReference>
<evidence type="ECO:0000313" key="2">
    <source>
        <dbReference type="EMBL" id="KAF2580564.1"/>
    </source>
</evidence>
<feature type="region of interest" description="Disordered" evidence="1">
    <location>
        <begin position="94"/>
        <end position="121"/>
    </location>
</feature>
<gene>
    <name evidence="2" type="ORF">F2Q68_00005531</name>
</gene>
<proteinExistence type="predicted"/>
<comment type="caution">
    <text evidence="2">The sequence shown here is derived from an EMBL/GenBank/DDBJ whole genome shotgun (WGS) entry which is preliminary data.</text>
</comment>
<evidence type="ECO:0000313" key="3">
    <source>
        <dbReference type="Proteomes" id="UP000712281"/>
    </source>
</evidence>
<evidence type="ECO:0000256" key="1">
    <source>
        <dbReference type="SAM" id="MobiDB-lite"/>
    </source>
</evidence>
<dbReference type="EMBL" id="QGKW02001660">
    <property type="protein sequence ID" value="KAF2580564.1"/>
    <property type="molecule type" value="Genomic_DNA"/>
</dbReference>
<reference evidence="2" key="1">
    <citation type="submission" date="2019-12" db="EMBL/GenBank/DDBJ databases">
        <title>Genome sequencing and annotation of Brassica cretica.</title>
        <authorList>
            <person name="Studholme D.J."/>
            <person name="Sarris P.F."/>
        </authorList>
    </citation>
    <scope>NUCLEOTIDE SEQUENCE</scope>
    <source>
        <strain evidence="2">PFS-001/15</strain>
        <tissue evidence="2">Leaf</tissue>
    </source>
</reference>